<dbReference type="Proteomes" id="UP000522688">
    <property type="component" value="Unassembled WGS sequence"/>
</dbReference>
<feature type="transmembrane region" description="Helical" evidence="1">
    <location>
        <begin position="44"/>
        <end position="65"/>
    </location>
</feature>
<protein>
    <submittedName>
        <fullName evidence="3">Uncharacterized protein</fullName>
    </submittedName>
</protein>
<feature type="transmembrane region" description="Helical" evidence="1">
    <location>
        <begin position="77"/>
        <end position="96"/>
    </location>
</feature>
<organism evidence="3 5">
    <name type="scientific">Frigoribacterium faeni</name>
    <dbReference type="NCBI Taxonomy" id="145483"/>
    <lineage>
        <taxon>Bacteria</taxon>
        <taxon>Bacillati</taxon>
        <taxon>Actinomycetota</taxon>
        <taxon>Actinomycetes</taxon>
        <taxon>Micrococcales</taxon>
        <taxon>Microbacteriaceae</taxon>
        <taxon>Frigoribacterium</taxon>
    </lineage>
</organism>
<dbReference type="Proteomes" id="UP000321154">
    <property type="component" value="Unassembled WGS sequence"/>
</dbReference>
<comment type="caution">
    <text evidence="3">The sequence shown here is derived from an EMBL/GenBank/DDBJ whole genome shotgun (WGS) entry which is preliminary data.</text>
</comment>
<gene>
    <name evidence="3" type="ORF">FB463_002166</name>
    <name evidence="2" type="ORF">FFA01_04170</name>
</gene>
<keyword evidence="1" id="KW-0812">Transmembrane</keyword>
<dbReference type="OrthoDB" id="5123362at2"/>
<dbReference type="RefSeq" id="WP_146852487.1">
    <property type="nucleotide sequence ID" value="NZ_BAAAHR010000003.1"/>
</dbReference>
<evidence type="ECO:0000313" key="4">
    <source>
        <dbReference type="Proteomes" id="UP000321154"/>
    </source>
</evidence>
<proteinExistence type="predicted"/>
<dbReference type="AlphaFoldDB" id="A0A7W3JJB3"/>
<evidence type="ECO:0000313" key="3">
    <source>
        <dbReference type="EMBL" id="MBA8813917.1"/>
    </source>
</evidence>
<evidence type="ECO:0000313" key="2">
    <source>
        <dbReference type="EMBL" id="GEK82108.1"/>
    </source>
</evidence>
<name>A0A7W3JJB3_9MICO</name>
<evidence type="ECO:0000313" key="5">
    <source>
        <dbReference type="Proteomes" id="UP000522688"/>
    </source>
</evidence>
<sequence length="97" mass="10132">MSEPTTPPVVDTARLKPLTIVPVWLATLVAAVLIVLLAPADDPFTWLSLSLGGAIVLTFVLQLAVSQKDGLVSRTMLSLCGSLVILAVATLAVVLVR</sequence>
<dbReference type="EMBL" id="BJUV01000003">
    <property type="protein sequence ID" value="GEK82108.1"/>
    <property type="molecule type" value="Genomic_DNA"/>
</dbReference>
<reference evidence="3 5" key="2">
    <citation type="submission" date="2020-07" db="EMBL/GenBank/DDBJ databases">
        <title>Sequencing the genomes of 1000 actinobacteria strains.</title>
        <authorList>
            <person name="Klenk H.-P."/>
        </authorList>
    </citation>
    <scope>NUCLEOTIDE SEQUENCE [LARGE SCALE GENOMIC DNA]</scope>
    <source>
        <strain evidence="3 5">DSM 10309</strain>
    </source>
</reference>
<accession>A0A7W3JJB3</accession>
<evidence type="ECO:0000256" key="1">
    <source>
        <dbReference type="SAM" id="Phobius"/>
    </source>
</evidence>
<keyword evidence="1" id="KW-0472">Membrane</keyword>
<reference evidence="2 4" key="1">
    <citation type="submission" date="2019-07" db="EMBL/GenBank/DDBJ databases">
        <title>Whole genome shotgun sequence of Frigoribacterium faeni NBRC 103066.</title>
        <authorList>
            <person name="Hosoyama A."/>
            <person name="Uohara A."/>
            <person name="Ohji S."/>
            <person name="Ichikawa N."/>
        </authorList>
    </citation>
    <scope>NUCLEOTIDE SEQUENCE [LARGE SCALE GENOMIC DNA]</scope>
    <source>
        <strain evidence="2 4">NBRC 103066</strain>
    </source>
</reference>
<keyword evidence="4" id="KW-1185">Reference proteome</keyword>
<feature type="transmembrane region" description="Helical" evidence="1">
    <location>
        <begin position="20"/>
        <end position="38"/>
    </location>
</feature>
<keyword evidence="1" id="KW-1133">Transmembrane helix</keyword>
<dbReference type="EMBL" id="JACGWW010000002">
    <property type="protein sequence ID" value="MBA8813917.1"/>
    <property type="molecule type" value="Genomic_DNA"/>
</dbReference>